<dbReference type="Pfam" id="PF08240">
    <property type="entry name" value="ADH_N"/>
    <property type="match status" value="1"/>
</dbReference>
<reference evidence="2" key="1">
    <citation type="submission" date="2020-11" db="EMBL/GenBank/DDBJ databases">
        <authorList>
            <consortium name="DOE Joint Genome Institute"/>
            <person name="Ahrendt S."/>
            <person name="Riley R."/>
            <person name="Andreopoulos W."/>
            <person name="Labutti K."/>
            <person name="Pangilinan J."/>
            <person name="Ruiz-Duenas F.J."/>
            <person name="Barrasa J.M."/>
            <person name="Sanchez-Garcia M."/>
            <person name="Camarero S."/>
            <person name="Miyauchi S."/>
            <person name="Serrano A."/>
            <person name="Linde D."/>
            <person name="Babiker R."/>
            <person name="Drula E."/>
            <person name="Ayuso-Fernandez I."/>
            <person name="Pacheco R."/>
            <person name="Padilla G."/>
            <person name="Ferreira P."/>
            <person name="Barriuso J."/>
            <person name="Kellner H."/>
            <person name="Castanera R."/>
            <person name="Alfaro M."/>
            <person name="Ramirez L."/>
            <person name="Pisabarro A.G."/>
            <person name="Kuo A."/>
            <person name="Tritt A."/>
            <person name="Lipzen A."/>
            <person name="He G."/>
            <person name="Yan M."/>
            <person name="Ng V."/>
            <person name="Cullen D."/>
            <person name="Martin F."/>
            <person name="Rosso M.-N."/>
            <person name="Henrissat B."/>
            <person name="Hibbett D."/>
            <person name="Martinez A.T."/>
            <person name="Grigoriev I.V."/>
        </authorList>
    </citation>
    <scope>NUCLEOTIDE SEQUENCE</scope>
    <source>
        <strain evidence="2">AH 40177</strain>
    </source>
</reference>
<keyword evidence="3" id="KW-1185">Reference proteome</keyword>
<name>A0A9P5TYL3_9AGAR</name>
<sequence>MQKALIVKEPRVPFTFVDVAIPKPGPGELLVKVLACALNPVDQGIQAMDMVPGVIYPVVLGFDVAGDIVEVGEGVEGWVNGDRVFFAINFGNSHGGYNHGGFQQYTLASVDAIGKIPAHMSYAEASSFPSTFTTAAIPLMAANPIGAGLNPTFDPKVNFNGETALVIGGGSSVGQFAIQILRYVGYSTIITYASAKHTEFLKSIGATHVVDRAEVPIDKLPEVIESITSSPNGIKIIYLAVLRDDNVLKAAYTCLASGGQMATAIPTPMVESEKAKLPADDRKKLYGVWASTRIEPNIAYGKEMWKNLPALLEERVIKPNRVEILPGGLTAVADALPKFFQDGVSGVKLVINPQDTA</sequence>
<dbReference type="GO" id="GO:0016651">
    <property type="term" value="F:oxidoreductase activity, acting on NAD(P)H"/>
    <property type="evidence" value="ECO:0007669"/>
    <property type="project" value="InterPro"/>
</dbReference>
<evidence type="ECO:0000313" key="2">
    <source>
        <dbReference type="EMBL" id="KAF9059329.1"/>
    </source>
</evidence>
<organism evidence="2 3">
    <name type="scientific">Rhodocollybia butyracea</name>
    <dbReference type="NCBI Taxonomy" id="206335"/>
    <lineage>
        <taxon>Eukaryota</taxon>
        <taxon>Fungi</taxon>
        <taxon>Dikarya</taxon>
        <taxon>Basidiomycota</taxon>
        <taxon>Agaricomycotina</taxon>
        <taxon>Agaricomycetes</taxon>
        <taxon>Agaricomycetidae</taxon>
        <taxon>Agaricales</taxon>
        <taxon>Marasmiineae</taxon>
        <taxon>Omphalotaceae</taxon>
        <taxon>Rhodocollybia</taxon>
    </lineage>
</organism>
<protein>
    <submittedName>
        <fullName evidence="2">Chaperonin 10-like protein</fullName>
    </submittedName>
</protein>
<dbReference type="PANTHER" id="PTHR45348">
    <property type="entry name" value="HYPOTHETICAL OXIDOREDUCTASE (EUROFUNG)"/>
    <property type="match status" value="1"/>
</dbReference>
<dbReference type="InterPro" id="IPR013149">
    <property type="entry name" value="ADH-like_C"/>
</dbReference>
<dbReference type="InterPro" id="IPR020843">
    <property type="entry name" value="ER"/>
</dbReference>
<evidence type="ECO:0000259" key="1">
    <source>
        <dbReference type="SMART" id="SM00829"/>
    </source>
</evidence>
<dbReference type="Gene3D" id="3.90.180.10">
    <property type="entry name" value="Medium-chain alcohol dehydrogenases, catalytic domain"/>
    <property type="match status" value="1"/>
</dbReference>
<dbReference type="Gene3D" id="3.40.50.720">
    <property type="entry name" value="NAD(P)-binding Rossmann-like Domain"/>
    <property type="match status" value="1"/>
</dbReference>
<dbReference type="InterPro" id="IPR011032">
    <property type="entry name" value="GroES-like_sf"/>
</dbReference>
<dbReference type="SMART" id="SM00829">
    <property type="entry name" value="PKS_ER"/>
    <property type="match status" value="1"/>
</dbReference>
<dbReference type="InterPro" id="IPR047122">
    <property type="entry name" value="Trans-enoyl_RdTase-like"/>
</dbReference>
<dbReference type="SUPFAM" id="SSF50129">
    <property type="entry name" value="GroES-like"/>
    <property type="match status" value="1"/>
</dbReference>
<comment type="caution">
    <text evidence="2">The sequence shown here is derived from an EMBL/GenBank/DDBJ whole genome shotgun (WGS) entry which is preliminary data.</text>
</comment>
<dbReference type="InterPro" id="IPR013154">
    <property type="entry name" value="ADH-like_N"/>
</dbReference>
<feature type="domain" description="Enoyl reductase (ER)" evidence="1">
    <location>
        <begin position="11"/>
        <end position="351"/>
    </location>
</feature>
<dbReference type="Pfam" id="PF00107">
    <property type="entry name" value="ADH_zinc_N"/>
    <property type="match status" value="1"/>
</dbReference>
<evidence type="ECO:0000313" key="3">
    <source>
        <dbReference type="Proteomes" id="UP000772434"/>
    </source>
</evidence>
<proteinExistence type="predicted"/>
<dbReference type="CDD" id="cd08249">
    <property type="entry name" value="enoyl_reductase_like"/>
    <property type="match status" value="1"/>
</dbReference>
<dbReference type="Proteomes" id="UP000772434">
    <property type="component" value="Unassembled WGS sequence"/>
</dbReference>
<dbReference type="PANTHER" id="PTHR45348:SF2">
    <property type="entry name" value="ZINC-TYPE ALCOHOL DEHYDROGENASE-LIKE PROTEIN C2E1P3.01"/>
    <property type="match status" value="1"/>
</dbReference>
<dbReference type="OrthoDB" id="3233595at2759"/>
<dbReference type="SUPFAM" id="SSF51735">
    <property type="entry name" value="NAD(P)-binding Rossmann-fold domains"/>
    <property type="match status" value="1"/>
</dbReference>
<dbReference type="InterPro" id="IPR036291">
    <property type="entry name" value="NAD(P)-bd_dom_sf"/>
</dbReference>
<accession>A0A9P5TYL3</accession>
<gene>
    <name evidence="2" type="ORF">BDP27DRAFT_1385843</name>
</gene>
<dbReference type="AlphaFoldDB" id="A0A9P5TYL3"/>
<dbReference type="EMBL" id="JADNRY010000309">
    <property type="protein sequence ID" value="KAF9059329.1"/>
    <property type="molecule type" value="Genomic_DNA"/>
</dbReference>